<name>A0A4Y2CT07_ARAVE</name>
<sequence length="70" mass="7685">MVHSSLISSEDRLTIQWLNLGQCFGGRVAQSDRVQPSLSIIISKCRIPTTLLPAPPVVIKDFPEHPGVSF</sequence>
<protein>
    <submittedName>
        <fullName evidence="1">Uncharacterized protein</fullName>
    </submittedName>
</protein>
<comment type="caution">
    <text evidence="1">The sequence shown here is derived from an EMBL/GenBank/DDBJ whole genome shotgun (WGS) entry which is preliminary data.</text>
</comment>
<keyword evidence="2" id="KW-1185">Reference proteome</keyword>
<organism evidence="1 2">
    <name type="scientific">Araneus ventricosus</name>
    <name type="common">Orbweaver spider</name>
    <name type="synonym">Epeira ventricosa</name>
    <dbReference type="NCBI Taxonomy" id="182803"/>
    <lineage>
        <taxon>Eukaryota</taxon>
        <taxon>Metazoa</taxon>
        <taxon>Ecdysozoa</taxon>
        <taxon>Arthropoda</taxon>
        <taxon>Chelicerata</taxon>
        <taxon>Arachnida</taxon>
        <taxon>Araneae</taxon>
        <taxon>Araneomorphae</taxon>
        <taxon>Entelegynae</taxon>
        <taxon>Araneoidea</taxon>
        <taxon>Araneidae</taxon>
        <taxon>Araneus</taxon>
    </lineage>
</organism>
<evidence type="ECO:0000313" key="2">
    <source>
        <dbReference type="Proteomes" id="UP000499080"/>
    </source>
</evidence>
<gene>
    <name evidence="1" type="ORF">AVEN_239690_1</name>
</gene>
<accession>A0A4Y2CT07</accession>
<evidence type="ECO:0000313" key="1">
    <source>
        <dbReference type="EMBL" id="GBM06994.1"/>
    </source>
</evidence>
<dbReference type="Proteomes" id="UP000499080">
    <property type="component" value="Unassembled WGS sequence"/>
</dbReference>
<reference evidence="1 2" key="1">
    <citation type="journal article" date="2019" name="Sci. Rep.">
        <title>Orb-weaving spider Araneus ventricosus genome elucidates the spidroin gene catalogue.</title>
        <authorList>
            <person name="Kono N."/>
            <person name="Nakamura H."/>
            <person name="Ohtoshi R."/>
            <person name="Moran D.A.P."/>
            <person name="Shinohara A."/>
            <person name="Yoshida Y."/>
            <person name="Fujiwara M."/>
            <person name="Mori M."/>
            <person name="Tomita M."/>
            <person name="Arakawa K."/>
        </authorList>
    </citation>
    <scope>NUCLEOTIDE SEQUENCE [LARGE SCALE GENOMIC DNA]</scope>
</reference>
<dbReference type="AlphaFoldDB" id="A0A4Y2CT07"/>
<proteinExistence type="predicted"/>
<dbReference type="EMBL" id="BGPR01000236">
    <property type="protein sequence ID" value="GBM06994.1"/>
    <property type="molecule type" value="Genomic_DNA"/>
</dbReference>